<keyword evidence="2" id="KW-0813">Transport</keyword>
<dbReference type="InterPro" id="IPR035892">
    <property type="entry name" value="C2_domain_sf"/>
</dbReference>
<gene>
    <name evidence="12" type="ORF">CMU_013960</name>
</gene>
<keyword evidence="6 10" id="KW-1133">Transmembrane helix</keyword>
<dbReference type="InterPro" id="IPR004179">
    <property type="entry name" value="Sec63-dom"/>
</dbReference>
<dbReference type="AlphaFoldDB" id="B6AEV4"/>
<feature type="transmembrane region" description="Helical" evidence="10">
    <location>
        <begin position="94"/>
        <end position="112"/>
    </location>
</feature>
<keyword evidence="5" id="KW-0653">Protein transport</keyword>
<dbReference type="VEuPathDB" id="CryptoDB:CMU_013960"/>
<dbReference type="STRING" id="441375.B6AEV4"/>
<dbReference type="EMBL" id="DS989730">
    <property type="protein sequence ID" value="EEA06721.1"/>
    <property type="molecule type" value="Genomic_DNA"/>
</dbReference>
<proteinExistence type="predicted"/>
<dbReference type="GO" id="GO:0008320">
    <property type="term" value="F:protein transmembrane transporter activity"/>
    <property type="evidence" value="ECO:0007669"/>
    <property type="project" value="TreeGrafter"/>
</dbReference>
<dbReference type="PANTHER" id="PTHR24075">
    <property type="entry name" value="SEC63 DOMAIN-CONTAINING"/>
    <property type="match status" value="1"/>
</dbReference>
<feature type="transmembrane region" description="Helical" evidence="10">
    <location>
        <begin position="22"/>
        <end position="43"/>
    </location>
</feature>
<dbReference type="PROSITE" id="PS50076">
    <property type="entry name" value="DNAJ_2"/>
    <property type="match status" value="1"/>
</dbReference>
<evidence type="ECO:0000256" key="7">
    <source>
        <dbReference type="ARBA" id="ARBA00023136"/>
    </source>
</evidence>
<evidence type="ECO:0000256" key="5">
    <source>
        <dbReference type="ARBA" id="ARBA00022927"/>
    </source>
</evidence>
<keyword evidence="13" id="KW-1185">Reference proteome</keyword>
<sequence length="638" mass="73617">MSQFRDTFTKEEQGESLYDDSAFFFFFGTIVICFLTFWTYNVLSRFLCPTRKFNKREYPKHSSKGSYIQYCKCSACTNRVDNIRKAHRSFSHRFSWTAIIQTIMLILLWYLTCYMMSAYSMTKRIAQFDPYEILEITSTASTTVIRKAYRLMSLKYHPDKNPNDPTAAAKFMLIAKAYQALTDDLARSNYEKYGNPDGPATMKVGIGLPSFLVSKKYQLLILCLFSLILLFVIPLIFICYYRRQRRYASNGVHLTTLYFFSAAITDSTRFKALPELLALSTEFRSLSIKNSEDEKIISKFAMELSEFKKRSFTANSPNFGVVYYLILAHLHRKHNELTPSLKKYLDKILYLSMPLTLSMLEISISRDFFHTTMAILSFRRALIQALDGSPNSAFLQIPYITDNEIYHIKKGRNAAKTLVDFINQNSSERKGLADLTEDQKMDIDAFCYLTYPIVVSTKVSVDDEEDIVVGDLVTIDITLNRSKLDENEAIGPIHSPYFSGTKYEEWWIFAITKGSNPHILGNTRCTSNEKFVEGKIQFLLETPGNIEISIVIANDSYEGLDQQINVSFIAKSIKDCERTIFVHPEDEALDNEPTLFQHIMNQLDDHQLSTDTEDEYEDEDEEYTNNSKFTIHQTTKDK</sequence>
<evidence type="ECO:0000313" key="13">
    <source>
        <dbReference type="Proteomes" id="UP000001460"/>
    </source>
</evidence>
<dbReference type="GO" id="GO:0031207">
    <property type="term" value="C:Sec62/Sec63 complex"/>
    <property type="evidence" value="ECO:0007669"/>
    <property type="project" value="TreeGrafter"/>
</dbReference>
<dbReference type="Gene3D" id="1.10.3380.10">
    <property type="entry name" value="Sec63 N-terminal domain-like domain"/>
    <property type="match status" value="1"/>
</dbReference>
<organism evidence="12 13">
    <name type="scientific">Cryptosporidium muris (strain RN66)</name>
    <dbReference type="NCBI Taxonomy" id="441375"/>
    <lineage>
        <taxon>Eukaryota</taxon>
        <taxon>Sar</taxon>
        <taxon>Alveolata</taxon>
        <taxon>Apicomplexa</taxon>
        <taxon>Conoidasida</taxon>
        <taxon>Coccidia</taxon>
        <taxon>Eucoccidiorida</taxon>
        <taxon>Eimeriorina</taxon>
        <taxon>Cryptosporidiidae</taxon>
        <taxon>Cryptosporidium</taxon>
    </lineage>
</organism>
<evidence type="ECO:0000256" key="4">
    <source>
        <dbReference type="ARBA" id="ARBA00022824"/>
    </source>
</evidence>
<dbReference type="eggNOG" id="KOG0951">
    <property type="taxonomic scope" value="Eukaryota"/>
</dbReference>
<dbReference type="InterPro" id="IPR001623">
    <property type="entry name" value="DnaJ_domain"/>
</dbReference>
<keyword evidence="4" id="KW-0256">Endoplasmic reticulum</keyword>
<dbReference type="PRINTS" id="PR00625">
    <property type="entry name" value="JDOMAIN"/>
</dbReference>
<dbReference type="Proteomes" id="UP000001460">
    <property type="component" value="Unassembled WGS sequence"/>
</dbReference>
<dbReference type="GO" id="GO:0003723">
    <property type="term" value="F:RNA binding"/>
    <property type="evidence" value="ECO:0007669"/>
    <property type="project" value="TreeGrafter"/>
</dbReference>
<dbReference type="InterPro" id="IPR036869">
    <property type="entry name" value="J_dom_sf"/>
</dbReference>
<dbReference type="CDD" id="cd06257">
    <property type="entry name" value="DnaJ"/>
    <property type="match status" value="1"/>
</dbReference>
<evidence type="ECO:0000256" key="1">
    <source>
        <dbReference type="ARBA" id="ARBA00004477"/>
    </source>
</evidence>
<evidence type="ECO:0000256" key="9">
    <source>
        <dbReference type="SAM" id="MobiDB-lite"/>
    </source>
</evidence>
<dbReference type="PROSITE" id="PS00636">
    <property type="entry name" value="DNAJ_1"/>
    <property type="match status" value="1"/>
</dbReference>
<dbReference type="GeneID" id="6996231"/>
<evidence type="ECO:0000256" key="10">
    <source>
        <dbReference type="SAM" id="Phobius"/>
    </source>
</evidence>
<keyword evidence="8" id="KW-0143">Chaperone</keyword>
<dbReference type="Pfam" id="PF00226">
    <property type="entry name" value="DnaJ"/>
    <property type="match status" value="1"/>
</dbReference>
<feature type="compositionally biased region" description="Polar residues" evidence="9">
    <location>
        <begin position="625"/>
        <end position="638"/>
    </location>
</feature>
<dbReference type="PANTHER" id="PTHR24075:SF0">
    <property type="entry name" value="TRANSLOCATION PROTEIN SEC63 HOMOLOG"/>
    <property type="match status" value="1"/>
</dbReference>
<dbReference type="FunFam" id="1.10.287.110:FF:000077">
    <property type="entry name" value="Translocation protein SEC63"/>
    <property type="match status" value="1"/>
</dbReference>
<evidence type="ECO:0000256" key="8">
    <source>
        <dbReference type="ARBA" id="ARBA00023186"/>
    </source>
</evidence>
<dbReference type="SUPFAM" id="SSF81296">
    <property type="entry name" value="E set domains"/>
    <property type="match status" value="1"/>
</dbReference>
<feature type="transmembrane region" description="Helical" evidence="10">
    <location>
        <begin position="217"/>
        <end position="241"/>
    </location>
</feature>
<dbReference type="SUPFAM" id="SSF46565">
    <property type="entry name" value="Chaperone J-domain"/>
    <property type="match status" value="1"/>
</dbReference>
<dbReference type="InterPro" id="IPR014756">
    <property type="entry name" value="Ig_E-set"/>
</dbReference>
<dbReference type="OMA" id="LIPCTYI"/>
<dbReference type="OrthoDB" id="1734229at2759"/>
<dbReference type="SMART" id="SM00973">
    <property type="entry name" value="Sec63"/>
    <property type="match status" value="1"/>
</dbReference>
<keyword evidence="3 10" id="KW-0812">Transmembrane</keyword>
<reference evidence="12" key="1">
    <citation type="submission" date="2008-06" db="EMBL/GenBank/DDBJ databases">
        <authorList>
            <person name="Lorenzi H."/>
            <person name="Inman J."/>
            <person name="Miller J."/>
            <person name="Schobel S."/>
            <person name="Amedeo P."/>
            <person name="Caler E.V."/>
            <person name="da Silva J."/>
        </authorList>
    </citation>
    <scope>NUCLEOTIDE SEQUENCE [LARGE SCALE GENOMIC DNA]</scope>
    <source>
        <strain evidence="12">RN66</strain>
    </source>
</reference>
<dbReference type="GO" id="GO:0006614">
    <property type="term" value="P:SRP-dependent cotranslational protein targeting to membrane"/>
    <property type="evidence" value="ECO:0007669"/>
    <property type="project" value="TreeGrafter"/>
</dbReference>
<feature type="domain" description="J" evidence="11">
    <location>
        <begin position="129"/>
        <end position="194"/>
    </location>
</feature>
<evidence type="ECO:0000256" key="3">
    <source>
        <dbReference type="ARBA" id="ARBA00022692"/>
    </source>
</evidence>
<dbReference type="InterPro" id="IPR018253">
    <property type="entry name" value="DnaJ_domain_CS"/>
</dbReference>
<dbReference type="SUPFAM" id="SSF158702">
    <property type="entry name" value="Sec63 N-terminal domain-like"/>
    <property type="match status" value="1"/>
</dbReference>
<feature type="compositionally biased region" description="Acidic residues" evidence="9">
    <location>
        <begin position="611"/>
        <end position="623"/>
    </location>
</feature>
<comment type="subcellular location">
    <subcellularLocation>
        <location evidence="1">Endoplasmic reticulum membrane</location>
        <topology evidence="1">Multi-pass membrane protein</topology>
    </subcellularLocation>
</comment>
<protein>
    <submittedName>
        <fullName evidence="12">DnaJ domain-containing protein</fullName>
    </submittedName>
</protein>
<dbReference type="Gene3D" id="1.10.150.20">
    <property type="entry name" value="5' to 3' exonuclease, C-terminal subdomain"/>
    <property type="match status" value="1"/>
</dbReference>
<evidence type="ECO:0000256" key="6">
    <source>
        <dbReference type="ARBA" id="ARBA00022989"/>
    </source>
</evidence>
<name>B6AEV4_CRYMR</name>
<keyword evidence="7 10" id="KW-0472">Membrane</keyword>
<dbReference type="SMART" id="SM00271">
    <property type="entry name" value="DnaJ"/>
    <property type="match status" value="1"/>
</dbReference>
<dbReference type="RefSeq" id="XP_002141070.1">
    <property type="nucleotide sequence ID" value="XM_002141034.1"/>
</dbReference>
<evidence type="ECO:0000313" key="12">
    <source>
        <dbReference type="EMBL" id="EEA06721.1"/>
    </source>
</evidence>
<dbReference type="GO" id="GO:0006620">
    <property type="term" value="P:post-translational protein targeting to endoplasmic reticulum membrane"/>
    <property type="evidence" value="ECO:0007669"/>
    <property type="project" value="TreeGrafter"/>
</dbReference>
<dbReference type="Gene3D" id="1.10.287.110">
    <property type="entry name" value="DnaJ domain"/>
    <property type="match status" value="1"/>
</dbReference>
<feature type="region of interest" description="Disordered" evidence="9">
    <location>
        <begin position="610"/>
        <end position="638"/>
    </location>
</feature>
<dbReference type="Pfam" id="PF02889">
    <property type="entry name" value="Sec63"/>
    <property type="match status" value="1"/>
</dbReference>
<evidence type="ECO:0000259" key="11">
    <source>
        <dbReference type="PROSITE" id="PS50076"/>
    </source>
</evidence>
<accession>B6AEV4</accession>
<evidence type="ECO:0000256" key="2">
    <source>
        <dbReference type="ARBA" id="ARBA00022448"/>
    </source>
</evidence>
<dbReference type="eggNOG" id="KOG0721">
    <property type="taxonomic scope" value="Eukaryota"/>
</dbReference>
<dbReference type="Gene3D" id="2.60.40.150">
    <property type="entry name" value="C2 domain"/>
    <property type="match status" value="1"/>
</dbReference>